<reference evidence="1" key="1">
    <citation type="journal article" date="2014" name="Int. J. Syst. Evol. Microbiol.">
        <title>Complete genome sequence of Corynebacterium casei LMG S-19264T (=DSM 44701T), isolated from a smear-ripened cheese.</title>
        <authorList>
            <consortium name="US DOE Joint Genome Institute (JGI-PGF)"/>
            <person name="Walter F."/>
            <person name="Albersmeier A."/>
            <person name="Kalinowski J."/>
            <person name="Ruckert C."/>
        </authorList>
    </citation>
    <scope>NUCLEOTIDE SEQUENCE</scope>
    <source>
        <strain evidence="1">JCM 31311</strain>
    </source>
</reference>
<proteinExistence type="predicted"/>
<gene>
    <name evidence="1" type="ORF">GCM10008957_40390</name>
</gene>
<evidence type="ECO:0000313" key="2">
    <source>
        <dbReference type="Proteomes" id="UP000603865"/>
    </source>
</evidence>
<protein>
    <submittedName>
        <fullName evidence="1">Uncharacterized protein</fullName>
    </submittedName>
</protein>
<dbReference type="Proteomes" id="UP000603865">
    <property type="component" value="Unassembled WGS sequence"/>
</dbReference>
<name>A0A918CIH1_9DEIO</name>
<sequence>MTETWIEVAVAQLVAQYGTVPPPWVPYPEFHPYSAFWRMGGGEGHIMVFSAWWREQDFDEVQAIAYFRRWPPPAAWLPWMIEAVWDADEPEPYFELVEELGFGSQEDYERDLDDPRWE</sequence>
<dbReference type="EMBL" id="BMQL01000033">
    <property type="protein sequence ID" value="GGR24621.1"/>
    <property type="molecule type" value="Genomic_DNA"/>
</dbReference>
<organism evidence="1 2">
    <name type="scientific">Deinococcus ruber</name>
    <dbReference type="NCBI Taxonomy" id="1848197"/>
    <lineage>
        <taxon>Bacteria</taxon>
        <taxon>Thermotogati</taxon>
        <taxon>Deinococcota</taxon>
        <taxon>Deinococci</taxon>
        <taxon>Deinococcales</taxon>
        <taxon>Deinococcaceae</taxon>
        <taxon>Deinococcus</taxon>
    </lineage>
</organism>
<accession>A0A918CIH1</accession>
<keyword evidence="2" id="KW-1185">Reference proteome</keyword>
<dbReference type="AlphaFoldDB" id="A0A918CIH1"/>
<dbReference type="RefSeq" id="WP_189092304.1">
    <property type="nucleotide sequence ID" value="NZ_BMQL01000033.1"/>
</dbReference>
<reference evidence="1" key="2">
    <citation type="submission" date="2020-09" db="EMBL/GenBank/DDBJ databases">
        <authorList>
            <person name="Sun Q."/>
            <person name="Ohkuma M."/>
        </authorList>
    </citation>
    <scope>NUCLEOTIDE SEQUENCE</scope>
    <source>
        <strain evidence="1">JCM 31311</strain>
    </source>
</reference>
<comment type="caution">
    <text evidence="1">The sequence shown here is derived from an EMBL/GenBank/DDBJ whole genome shotgun (WGS) entry which is preliminary data.</text>
</comment>
<evidence type="ECO:0000313" key="1">
    <source>
        <dbReference type="EMBL" id="GGR24621.1"/>
    </source>
</evidence>